<dbReference type="AlphaFoldDB" id="A0A9W8GCH2"/>
<feature type="compositionally biased region" description="Low complexity" evidence="4">
    <location>
        <begin position="286"/>
        <end position="304"/>
    </location>
</feature>
<comment type="similarity">
    <text evidence="1">Belongs to the peptidase S1 family.</text>
</comment>
<dbReference type="PROSITE" id="PS00134">
    <property type="entry name" value="TRYPSIN_HIS"/>
    <property type="match status" value="1"/>
</dbReference>
<dbReference type="PROSITE" id="PS00135">
    <property type="entry name" value="TRYPSIN_SER"/>
    <property type="match status" value="1"/>
</dbReference>
<evidence type="ECO:0000256" key="3">
    <source>
        <dbReference type="RuleBase" id="RU363034"/>
    </source>
</evidence>
<dbReference type="InterPro" id="IPR033116">
    <property type="entry name" value="TRYPSIN_SER"/>
</dbReference>
<feature type="domain" description="Peptidase S1" evidence="6">
    <location>
        <begin position="34"/>
        <end position="272"/>
    </location>
</feature>
<dbReference type="InterPro" id="IPR018114">
    <property type="entry name" value="TRYPSIN_HIS"/>
</dbReference>
<protein>
    <recommendedName>
        <fullName evidence="6">Peptidase S1 domain-containing protein</fullName>
    </recommendedName>
</protein>
<dbReference type="PANTHER" id="PTHR24276:SF98">
    <property type="entry name" value="FI18310P1-RELATED"/>
    <property type="match status" value="1"/>
</dbReference>
<keyword evidence="3" id="KW-0720">Serine protease</keyword>
<dbReference type="PANTHER" id="PTHR24276">
    <property type="entry name" value="POLYSERASE-RELATED"/>
    <property type="match status" value="1"/>
</dbReference>
<evidence type="ECO:0000256" key="2">
    <source>
        <dbReference type="ARBA" id="ARBA00023157"/>
    </source>
</evidence>
<feature type="signal peptide" evidence="5">
    <location>
        <begin position="1"/>
        <end position="22"/>
    </location>
</feature>
<dbReference type="CDD" id="cd00190">
    <property type="entry name" value="Tryp_SPc"/>
    <property type="match status" value="1"/>
</dbReference>
<dbReference type="EMBL" id="JANBTW010000002">
    <property type="protein sequence ID" value="KAJ2680921.1"/>
    <property type="molecule type" value="Genomic_DNA"/>
</dbReference>
<proteinExistence type="inferred from homology"/>
<evidence type="ECO:0000313" key="7">
    <source>
        <dbReference type="EMBL" id="KAJ2680921.1"/>
    </source>
</evidence>
<dbReference type="InterPro" id="IPR001314">
    <property type="entry name" value="Peptidase_S1A"/>
</dbReference>
<dbReference type="GO" id="GO:0004252">
    <property type="term" value="F:serine-type endopeptidase activity"/>
    <property type="evidence" value="ECO:0007669"/>
    <property type="project" value="InterPro"/>
</dbReference>
<keyword evidence="3" id="KW-0378">Hydrolase</keyword>
<feature type="chain" id="PRO_5040954479" description="Peptidase S1 domain-containing protein" evidence="5">
    <location>
        <begin position="23"/>
        <end position="366"/>
    </location>
</feature>
<feature type="compositionally biased region" description="Polar residues" evidence="4">
    <location>
        <begin position="305"/>
        <end position="319"/>
    </location>
</feature>
<name>A0A9W8GCH2_9FUNG</name>
<dbReference type="GO" id="GO:0006508">
    <property type="term" value="P:proteolysis"/>
    <property type="evidence" value="ECO:0007669"/>
    <property type="project" value="UniProtKB-KW"/>
</dbReference>
<dbReference type="InterPro" id="IPR009003">
    <property type="entry name" value="Peptidase_S1_PA"/>
</dbReference>
<dbReference type="InterPro" id="IPR001254">
    <property type="entry name" value="Trypsin_dom"/>
</dbReference>
<evidence type="ECO:0000256" key="1">
    <source>
        <dbReference type="ARBA" id="ARBA00007664"/>
    </source>
</evidence>
<dbReference type="SMART" id="SM00020">
    <property type="entry name" value="Tryp_SPc"/>
    <property type="match status" value="1"/>
</dbReference>
<dbReference type="InterPro" id="IPR043504">
    <property type="entry name" value="Peptidase_S1_PA_chymotrypsin"/>
</dbReference>
<dbReference type="Gene3D" id="2.40.10.10">
    <property type="entry name" value="Trypsin-like serine proteases"/>
    <property type="match status" value="1"/>
</dbReference>
<comment type="caution">
    <text evidence="7">The sequence shown here is derived from an EMBL/GenBank/DDBJ whole genome shotgun (WGS) entry which is preliminary data.</text>
</comment>
<keyword evidence="5" id="KW-0732">Signal</keyword>
<organism evidence="7 8">
    <name type="scientific">Coemansia spiralis</name>
    <dbReference type="NCBI Taxonomy" id="417178"/>
    <lineage>
        <taxon>Eukaryota</taxon>
        <taxon>Fungi</taxon>
        <taxon>Fungi incertae sedis</taxon>
        <taxon>Zoopagomycota</taxon>
        <taxon>Kickxellomycotina</taxon>
        <taxon>Kickxellomycetes</taxon>
        <taxon>Kickxellales</taxon>
        <taxon>Kickxellaceae</taxon>
        <taxon>Coemansia</taxon>
    </lineage>
</organism>
<dbReference type="OrthoDB" id="6380398at2759"/>
<evidence type="ECO:0000259" key="6">
    <source>
        <dbReference type="PROSITE" id="PS50240"/>
    </source>
</evidence>
<dbReference type="SUPFAM" id="SSF50494">
    <property type="entry name" value="Trypsin-like serine proteases"/>
    <property type="match status" value="1"/>
</dbReference>
<dbReference type="FunFam" id="2.40.10.10:FF:000068">
    <property type="entry name" value="transmembrane protease serine 2"/>
    <property type="match status" value="1"/>
</dbReference>
<accession>A0A9W8GCH2</accession>
<dbReference type="PROSITE" id="PS50240">
    <property type="entry name" value="TRYPSIN_DOM"/>
    <property type="match status" value="1"/>
</dbReference>
<dbReference type="PRINTS" id="PR00722">
    <property type="entry name" value="CHYMOTRYPSIN"/>
</dbReference>
<dbReference type="InterPro" id="IPR050430">
    <property type="entry name" value="Peptidase_S1"/>
</dbReference>
<gene>
    <name evidence="7" type="ORF">GGI25_000225</name>
</gene>
<keyword evidence="3" id="KW-0645">Protease</keyword>
<keyword evidence="2" id="KW-1015">Disulfide bond</keyword>
<evidence type="ECO:0000256" key="4">
    <source>
        <dbReference type="SAM" id="MobiDB-lite"/>
    </source>
</evidence>
<reference evidence="7" key="1">
    <citation type="submission" date="2022-07" db="EMBL/GenBank/DDBJ databases">
        <title>Phylogenomic reconstructions and comparative analyses of Kickxellomycotina fungi.</title>
        <authorList>
            <person name="Reynolds N.K."/>
            <person name="Stajich J.E."/>
            <person name="Barry K."/>
            <person name="Grigoriev I.V."/>
            <person name="Crous P."/>
            <person name="Smith M.E."/>
        </authorList>
    </citation>
    <scope>NUCLEOTIDE SEQUENCE</scope>
    <source>
        <strain evidence="7">NRRL 3115</strain>
    </source>
</reference>
<dbReference type="Proteomes" id="UP001151518">
    <property type="component" value="Unassembled WGS sequence"/>
</dbReference>
<sequence length="366" mass="37241">MILRFECYGAIALAIATGFAAAGPTGDGSLKPRILGGTTTNKSDYPFIVYLHNAAEKTFCGGSIISADWILTAAHCIKTAKASDIAVYIGQADYNPDPSKASSVSSITTHPGYDDSTMVNDLSLLKLSSPITSSGNSSTISIDSTSVGDGVTVTALGWGYTSPTGSSASTQLKKGDLKTLSKAECSPKDSKFTGNNGATICVAADTGTDTCPGDSGGPLIRQVDGKNVLVGITSFGTAGSGQSITVNCGGNGMVSLFTHAYYYESFINSTTGGLREIQGAHISGGDTSDSTDLSLSNSDDNNNNQNNIESKPSGDTNTGDILGSELDMFSTKSVSSSNSTGNAVRPSTLATATCVAAAAVLTIFGL</sequence>
<dbReference type="Pfam" id="PF00089">
    <property type="entry name" value="Trypsin"/>
    <property type="match status" value="1"/>
</dbReference>
<evidence type="ECO:0000256" key="5">
    <source>
        <dbReference type="SAM" id="SignalP"/>
    </source>
</evidence>
<evidence type="ECO:0000313" key="8">
    <source>
        <dbReference type="Proteomes" id="UP001151518"/>
    </source>
</evidence>
<feature type="region of interest" description="Disordered" evidence="4">
    <location>
        <begin position="280"/>
        <end position="322"/>
    </location>
</feature>